<evidence type="ECO:0000313" key="2">
    <source>
        <dbReference type="Proteomes" id="UP001207468"/>
    </source>
</evidence>
<proteinExistence type="predicted"/>
<protein>
    <submittedName>
        <fullName evidence="1">Kinase-like domain-containing protein</fullName>
    </submittedName>
</protein>
<reference evidence="1" key="1">
    <citation type="submission" date="2021-03" db="EMBL/GenBank/DDBJ databases">
        <title>Evolutionary priming and transition to the ectomycorrhizal habit in an iconic lineage of mushroom-forming fungi: is preadaptation a requirement?</title>
        <authorList>
            <consortium name="DOE Joint Genome Institute"/>
            <person name="Looney B.P."/>
            <person name="Miyauchi S."/>
            <person name="Morin E."/>
            <person name="Drula E."/>
            <person name="Courty P.E."/>
            <person name="Chicoki N."/>
            <person name="Fauchery L."/>
            <person name="Kohler A."/>
            <person name="Kuo A."/>
            <person name="LaButti K."/>
            <person name="Pangilinan J."/>
            <person name="Lipzen A."/>
            <person name="Riley R."/>
            <person name="Andreopoulos W."/>
            <person name="He G."/>
            <person name="Johnson J."/>
            <person name="Barry K.W."/>
            <person name="Grigoriev I.V."/>
            <person name="Nagy L."/>
            <person name="Hibbett D."/>
            <person name="Henrissat B."/>
            <person name="Matheny P.B."/>
            <person name="Labbe J."/>
            <person name="Martin A.F."/>
        </authorList>
    </citation>
    <scope>NUCLEOTIDE SEQUENCE</scope>
    <source>
        <strain evidence="1">BPL698</strain>
    </source>
</reference>
<sequence>MSQYIDFLDNPIYDTEPGSIDEGEKWWVERQEALERAGYMLRPRFRPGWEPSWSGRSKLFIDFEDGVSLRYRLGMDATRITDGKQVMLKRLPYREGPYELQINKLFSTEPLFTHPRNHCVQLLSVIELPNDPPIIVHPLLRPFYNPRLQTYGEFVSFFSQICEGVQFMHENNVAHRDCTFGNIMLDPSNMYPQSFHPADIERSKDFRRKAKYHSRTRRPTRYLLIDFGLSRRYDPANGPPLEKPIHGGDKTPPEHKDMNTPCNPFPTDVYYLGNLVRENYIQKCKGFEFMEPLVTDMVQDDPMKRPTMEEVVTRFSEIRGKLSTWKLRSRITRKNELWPVTVWRSISHWRRTVGYVLGGKAAIPDPK</sequence>
<dbReference type="Proteomes" id="UP001207468">
    <property type="component" value="Unassembled WGS sequence"/>
</dbReference>
<keyword evidence="2" id="KW-1185">Reference proteome</keyword>
<dbReference type="EMBL" id="JAGFNK010000340">
    <property type="protein sequence ID" value="KAI9452337.1"/>
    <property type="molecule type" value="Genomic_DNA"/>
</dbReference>
<evidence type="ECO:0000313" key="1">
    <source>
        <dbReference type="EMBL" id="KAI9452337.1"/>
    </source>
</evidence>
<name>A0ACC0TX17_9AGAM</name>
<comment type="caution">
    <text evidence="1">The sequence shown here is derived from an EMBL/GenBank/DDBJ whole genome shotgun (WGS) entry which is preliminary data.</text>
</comment>
<accession>A0ACC0TX17</accession>
<gene>
    <name evidence="1" type="ORF">F5148DRAFT_1370406</name>
</gene>
<organism evidence="1 2">
    <name type="scientific">Russula earlei</name>
    <dbReference type="NCBI Taxonomy" id="71964"/>
    <lineage>
        <taxon>Eukaryota</taxon>
        <taxon>Fungi</taxon>
        <taxon>Dikarya</taxon>
        <taxon>Basidiomycota</taxon>
        <taxon>Agaricomycotina</taxon>
        <taxon>Agaricomycetes</taxon>
        <taxon>Russulales</taxon>
        <taxon>Russulaceae</taxon>
        <taxon>Russula</taxon>
    </lineage>
</organism>